<evidence type="ECO:0000256" key="9">
    <source>
        <dbReference type="SAM" id="MobiDB-lite"/>
    </source>
</evidence>
<comment type="subcellular location">
    <subcellularLocation>
        <location evidence="1">Cytoplasm</location>
        <location evidence="1">Cytoskeleton</location>
    </subcellularLocation>
</comment>
<comment type="similarity">
    <text evidence="7">Belongs to the TRAFAC class myosin-kinesin ATPase superfamily. Kinesin family.</text>
</comment>
<dbReference type="PRINTS" id="PR00380">
    <property type="entry name" value="KINESINHEAVY"/>
</dbReference>
<feature type="domain" description="Kinesin motor" evidence="10">
    <location>
        <begin position="57"/>
        <end position="447"/>
    </location>
</feature>
<evidence type="ECO:0000256" key="5">
    <source>
        <dbReference type="ARBA" id="ARBA00023175"/>
    </source>
</evidence>
<feature type="compositionally biased region" description="Polar residues" evidence="9">
    <location>
        <begin position="1293"/>
        <end position="1302"/>
    </location>
</feature>
<evidence type="ECO:0000256" key="4">
    <source>
        <dbReference type="ARBA" id="ARBA00022840"/>
    </source>
</evidence>
<dbReference type="Gene3D" id="3.40.850.10">
    <property type="entry name" value="Kinesin motor domain"/>
    <property type="match status" value="1"/>
</dbReference>
<evidence type="ECO:0000256" key="1">
    <source>
        <dbReference type="ARBA" id="ARBA00004245"/>
    </source>
</evidence>
<dbReference type="GO" id="GO:0007018">
    <property type="term" value="P:microtubule-based movement"/>
    <property type="evidence" value="ECO:0007669"/>
    <property type="project" value="InterPro"/>
</dbReference>
<feature type="region of interest" description="Disordered" evidence="9">
    <location>
        <begin position="812"/>
        <end position="831"/>
    </location>
</feature>
<dbReference type="GO" id="GO:0090307">
    <property type="term" value="P:mitotic spindle assembly"/>
    <property type="evidence" value="ECO:0007669"/>
    <property type="project" value="TreeGrafter"/>
</dbReference>
<feature type="region of interest" description="Disordered" evidence="9">
    <location>
        <begin position="615"/>
        <end position="660"/>
    </location>
</feature>
<evidence type="ECO:0000313" key="12">
    <source>
        <dbReference type="Proteomes" id="UP001314205"/>
    </source>
</evidence>
<name>A0AAV1KQ18_9NEOP</name>
<proteinExistence type="inferred from homology"/>
<feature type="compositionally biased region" description="Basic and acidic residues" evidence="9">
    <location>
        <begin position="1242"/>
        <end position="1251"/>
    </location>
</feature>
<dbReference type="InterPro" id="IPR047149">
    <property type="entry name" value="KIF11-like"/>
</dbReference>
<feature type="compositionally biased region" description="Basic residues" evidence="9">
    <location>
        <begin position="1337"/>
        <end position="1347"/>
    </location>
</feature>
<comment type="caution">
    <text evidence="11">The sequence shown here is derived from an EMBL/GenBank/DDBJ whole genome shotgun (WGS) entry which is preliminary data.</text>
</comment>
<dbReference type="Proteomes" id="UP001314205">
    <property type="component" value="Unassembled WGS sequence"/>
</dbReference>
<feature type="region of interest" description="Disordered" evidence="9">
    <location>
        <begin position="1186"/>
        <end position="1252"/>
    </location>
</feature>
<dbReference type="GO" id="GO:0008017">
    <property type="term" value="F:microtubule binding"/>
    <property type="evidence" value="ECO:0007669"/>
    <property type="project" value="InterPro"/>
</dbReference>
<evidence type="ECO:0000256" key="7">
    <source>
        <dbReference type="PROSITE-ProRule" id="PRU00283"/>
    </source>
</evidence>
<dbReference type="Pfam" id="PF00225">
    <property type="entry name" value="Kinesin"/>
    <property type="match status" value="1"/>
</dbReference>
<dbReference type="GO" id="GO:0008574">
    <property type="term" value="F:plus-end-directed microtubule motor activity"/>
    <property type="evidence" value="ECO:0007669"/>
    <property type="project" value="TreeGrafter"/>
</dbReference>
<keyword evidence="6" id="KW-0206">Cytoskeleton</keyword>
<feature type="compositionally biased region" description="Basic and acidic residues" evidence="9">
    <location>
        <begin position="1"/>
        <end position="16"/>
    </location>
</feature>
<evidence type="ECO:0000256" key="6">
    <source>
        <dbReference type="ARBA" id="ARBA00023212"/>
    </source>
</evidence>
<dbReference type="InterPro" id="IPR036961">
    <property type="entry name" value="Kinesin_motor_dom_sf"/>
</dbReference>
<feature type="compositionally biased region" description="Polar residues" evidence="9">
    <location>
        <begin position="1186"/>
        <end position="1196"/>
    </location>
</feature>
<keyword evidence="4 7" id="KW-0067">ATP-binding</keyword>
<reference evidence="11 12" key="1">
    <citation type="submission" date="2023-11" db="EMBL/GenBank/DDBJ databases">
        <authorList>
            <person name="Hedman E."/>
            <person name="Englund M."/>
            <person name="Stromberg M."/>
            <person name="Nyberg Akerstrom W."/>
            <person name="Nylinder S."/>
            <person name="Jareborg N."/>
            <person name="Kallberg Y."/>
            <person name="Kronander E."/>
        </authorList>
    </citation>
    <scope>NUCLEOTIDE SEQUENCE [LARGE SCALE GENOMIC DNA]</scope>
</reference>
<keyword evidence="5 7" id="KW-0505">Motor protein</keyword>
<dbReference type="SUPFAM" id="SSF52540">
    <property type="entry name" value="P-loop containing nucleoside triphosphate hydrolases"/>
    <property type="match status" value="1"/>
</dbReference>
<evidence type="ECO:0000256" key="2">
    <source>
        <dbReference type="ARBA" id="ARBA00022490"/>
    </source>
</evidence>
<dbReference type="GO" id="GO:0005876">
    <property type="term" value="C:spindle microtubule"/>
    <property type="evidence" value="ECO:0007669"/>
    <property type="project" value="TreeGrafter"/>
</dbReference>
<keyword evidence="3 7" id="KW-0547">Nucleotide-binding</keyword>
<feature type="compositionally biased region" description="Acidic residues" evidence="9">
    <location>
        <begin position="632"/>
        <end position="645"/>
    </location>
</feature>
<feature type="compositionally biased region" description="Basic residues" evidence="9">
    <location>
        <begin position="1223"/>
        <end position="1234"/>
    </location>
</feature>
<evidence type="ECO:0000256" key="3">
    <source>
        <dbReference type="ARBA" id="ARBA00022741"/>
    </source>
</evidence>
<dbReference type="SMART" id="SM00129">
    <property type="entry name" value="KISc"/>
    <property type="match status" value="1"/>
</dbReference>
<sequence>MIDQRCSDSNESRRDIPSFIEPRPPLISNPFMRPRPQKGTNLLELFEEDSDCEEPELVQVYLRLKPCNIPSNLYEVKSDRCLITSLDTATVGHGRRTQHNVSKMYSFTHIFGPEANQKELFERVVMDNLKKLPEGNSFTLLTYGASGSGKTFTLMGTVAAPGLVPRSLEYVFRVVDAAQKPLYKPADNGAEKLSKAAQEHELQFVKQMRHVSVPLRDKYRRMSVQLRNDLATSDMPRTTEYYVWVSFVEIYNEGIYDLLSTSDRSAASKLVIREDSNGNVYVKGATQVFVRTGEEAYDVMVAGKHNLQVAATGVHAHSSRSHCIFTITMLTQTDVGCRVSSVRLCDLAGCERVRRTRNAGARLAESRAINSSLHVLERCLRTLRRRQRAGRDALVPYRESKLTRLLGAGLSGARGEAVSVVVTLNPAPECAHETRHVLQLAAVARDIQVNNTVSEYSSLEMTSHADTIIAHNPDVMKLRSDNERLHFELVRAQARNKELLAAMEERQAKTADTIKEFVAEAKDLTRQYYEARMQSLRDEMEEMKEEYEARLSKLASQALSSSEGTPSRALQNKISQLMREIAILEEKLSAEELARARAEEELQHLRACIDERDEKAYDDAQNQNEEVTSVTDSEDDGDEEEEDSCNESLEPTFKKEDINRSRLMRQSLANVNHTTNDDIEIDDNGTNSVIDDINNHTVEKINGAHSLENSGDTLKYSDVDNEKTYTSEVEDSVTCEENNKEIDEGLGEISRQVDYVNGDKSFKKEEVKTFNSSNREMYFINDDETVLSSSDAVEEKSKMQMLLRGTYFVRRSQDDSKSENSTQEEQESNFTVEQCQVKEKHENTEQKEEIKPKVNMPLAISDTLVNKILNSLKSNSSVHNSNTSLTQFEQLEMAANDLDPEPKRNTFDALRNIKILKEKRIFFCDNIPEEPSKDLLNTESNKESKVFFDNLEVNVENEDNKRVSRIKNIANLKNDDVRSPSIVKEETTCDFKQSTMKKLLGESLTRQADPISVIHKANILTKKSNSIDVFEGYDSPQIEIPPKSKQDDVENLRKSIESTVLSNELAKIDVKCKIKSEKHVEKEIQVVPKPPKSKQDDVENLRKSIENTVLSDELAKTDVKCMMNSEKHIEKEIQAVLKPVEDNTLHVEANAKGDNTLDEFEKIYRDISEPRASKFDLLEAEDVNMSNTTKDTTTEAQEFGETKYNLRKKQKSESQANCENKGNTKKSLRLRRRKNQDNDSSDQERSAKLKDIVNLQEEFSDVTMDMPAPKKEVKDIASPVKIEEEENLPPMQGIQSCPSKSVTRSRRKLFTPRAEPLEESLSQVGDSNERVRVPRPSYHRPRARRKL</sequence>
<dbReference type="PANTHER" id="PTHR47970">
    <property type="entry name" value="KINESIN-LIKE PROTEIN KIF11"/>
    <property type="match status" value="1"/>
</dbReference>
<dbReference type="InterPro" id="IPR001752">
    <property type="entry name" value="Kinesin_motor_dom"/>
</dbReference>
<dbReference type="InterPro" id="IPR027417">
    <property type="entry name" value="P-loop_NTPase"/>
</dbReference>
<dbReference type="PANTHER" id="PTHR47970:SF12">
    <property type="entry name" value="KINESIN FAMILY MEMBER 11"/>
    <property type="match status" value="1"/>
</dbReference>
<keyword evidence="8" id="KW-0175">Coiled coil</keyword>
<feature type="coiled-coil region" evidence="8">
    <location>
        <begin position="489"/>
        <end position="615"/>
    </location>
</feature>
<keyword evidence="2" id="KW-0963">Cytoplasm</keyword>
<keyword evidence="12" id="KW-1185">Reference proteome</keyword>
<gene>
    <name evidence="11" type="ORF">PARMNEM_LOCUS6258</name>
</gene>
<dbReference type="GO" id="GO:0005524">
    <property type="term" value="F:ATP binding"/>
    <property type="evidence" value="ECO:0007669"/>
    <property type="project" value="UniProtKB-UniRule"/>
</dbReference>
<evidence type="ECO:0000256" key="8">
    <source>
        <dbReference type="SAM" id="Coils"/>
    </source>
</evidence>
<accession>A0AAV1KQ18</accession>
<dbReference type="EMBL" id="CAVLGL010000079">
    <property type="protein sequence ID" value="CAK1585118.1"/>
    <property type="molecule type" value="Genomic_DNA"/>
</dbReference>
<evidence type="ECO:0000259" key="10">
    <source>
        <dbReference type="PROSITE" id="PS50067"/>
    </source>
</evidence>
<dbReference type="GO" id="GO:0072686">
    <property type="term" value="C:mitotic spindle"/>
    <property type="evidence" value="ECO:0007669"/>
    <property type="project" value="TreeGrafter"/>
</dbReference>
<feature type="binding site" evidence="7">
    <location>
        <begin position="144"/>
        <end position="151"/>
    </location>
    <ligand>
        <name>ATP</name>
        <dbReference type="ChEBI" id="CHEBI:30616"/>
    </ligand>
</feature>
<dbReference type="PROSITE" id="PS50067">
    <property type="entry name" value="KINESIN_MOTOR_2"/>
    <property type="match status" value="1"/>
</dbReference>
<protein>
    <recommendedName>
        <fullName evidence="10">Kinesin motor domain-containing protein</fullName>
    </recommendedName>
</protein>
<organism evidence="11 12">
    <name type="scientific">Parnassius mnemosyne</name>
    <name type="common">clouded apollo</name>
    <dbReference type="NCBI Taxonomy" id="213953"/>
    <lineage>
        <taxon>Eukaryota</taxon>
        <taxon>Metazoa</taxon>
        <taxon>Ecdysozoa</taxon>
        <taxon>Arthropoda</taxon>
        <taxon>Hexapoda</taxon>
        <taxon>Insecta</taxon>
        <taxon>Pterygota</taxon>
        <taxon>Neoptera</taxon>
        <taxon>Endopterygota</taxon>
        <taxon>Lepidoptera</taxon>
        <taxon>Glossata</taxon>
        <taxon>Ditrysia</taxon>
        <taxon>Papilionoidea</taxon>
        <taxon>Papilionidae</taxon>
        <taxon>Parnassiinae</taxon>
        <taxon>Parnassini</taxon>
        <taxon>Parnassius</taxon>
        <taxon>Driopa</taxon>
    </lineage>
</organism>
<dbReference type="GO" id="GO:0051231">
    <property type="term" value="P:spindle elongation"/>
    <property type="evidence" value="ECO:0007669"/>
    <property type="project" value="TreeGrafter"/>
</dbReference>
<evidence type="ECO:0000313" key="11">
    <source>
        <dbReference type="EMBL" id="CAK1585118.1"/>
    </source>
</evidence>
<feature type="region of interest" description="Disordered" evidence="9">
    <location>
        <begin position="1271"/>
        <end position="1347"/>
    </location>
</feature>
<feature type="compositionally biased region" description="Polar residues" evidence="9">
    <location>
        <begin position="620"/>
        <end position="631"/>
    </location>
</feature>
<feature type="region of interest" description="Disordered" evidence="9">
    <location>
        <begin position="1"/>
        <end position="34"/>
    </location>
</feature>